<dbReference type="RefSeq" id="WP_123254642.1">
    <property type="nucleotide sequence ID" value="NZ_RBED01000074.1"/>
</dbReference>
<dbReference type="Gene3D" id="2.170.150.40">
    <property type="entry name" value="Domain of unknown function (DUF427)"/>
    <property type="match status" value="1"/>
</dbReference>
<evidence type="ECO:0000313" key="2">
    <source>
        <dbReference type="EMBL" id="RNL57394.1"/>
    </source>
</evidence>
<dbReference type="AlphaFoldDB" id="A0A3N0C414"/>
<evidence type="ECO:0000313" key="3">
    <source>
        <dbReference type="Proteomes" id="UP000273807"/>
    </source>
</evidence>
<dbReference type="EMBL" id="RBED01000074">
    <property type="protein sequence ID" value="RNL57394.1"/>
    <property type="molecule type" value="Genomic_DNA"/>
</dbReference>
<dbReference type="PANTHER" id="PTHR34310">
    <property type="entry name" value="DUF427 DOMAIN PROTEIN (AFU_ORTHOLOGUE AFUA_3G02220)"/>
    <property type="match status" value="1"/>
</dbReference>
<proteinExistence type="predicted"/>
<dbReference type="InterPro" id="IPR007361">
    <property type="entry name" value="DUF427"/>
</dbReference>
<keyword evidence="3" id="KW-1185">Reference proteome</keyword>
<dbReference type="Pfam" id="PF04248">
    <property type="entry name" value="NTP_transf_9"/>
    <property type="match status" value="1"/>
</dbReference>
<organism evidence="2 3">
    <name type="scientific">Arthrobacter oryzae</name>
    <dbReference type="NCBI Taxonomy" id="409290"/>
    <lineage>
        <taxon>Bacteria</taxon>
        <taxon>Bacillati</taxon>
        <taxon>Actinomycetota</taxon>
        <taxon>Actinomycetes</taxon>
        <taxon>Micrococcales</taxon>
        <taxon>Micrococcaceae</taxon>
        <taxon>Arthrobacter</taxon>
    </lineage>
</organism>
<feature type="domain" description="DUF427" evidence="1">
    <location>
        <begin position="165"/>
        <end position="254"/>
    </location>
</feature>
<dbReference type="OrthoDB" id="285364at2"/>
<dbReference type="PANTHER" id="PTHR34310:SF9">
    <property type="entry name" value="BLR5716 PROTEIN"/>
    <property type="match status" value="1"/>
</dbReference>
<gene>
    <name evidence="2" type="ORF">D7003_06380</name>
</gene>
<name>A0A3N0C414_9MICC</name>
<protein>
    <submittedName>
        <fullName evidence="2">DUF427 domain-containing protein</fullName>
    </submittedName>
</protein>
<sequence length="274" mass="30061">MATKYSAPLMDAFPELRYEATAKRVRASRAGTPVVDTVAALLVWEPRRITPVFAVPEADLLVALAPAAGGPAVPERSFAWGQHGSAGLDPRTGFRRHTTAGEEFDVLAGGGLPGAAFRPSDPDLAGYVLLDFAAFDWLEDDEGIVGHPRDPFHRVDIRAASRHITVALDGVLLADTVRPQLVYETMLPVRYYILPADVRLEHFEPSPHTTFCPYKGKASYWSFLGSDAGRNIAWMYDNRFPDSTQLHGLVAFFDEKLDVTVDGVPLERAATPWS</sequence>
<reference evidence="2 3" key="1">
    <citation type="submission" date="2018-10" db="EMBL/GenBank/DDBJ databases">
        <title>Genome sequencing of Arthrobacter oryzae TNB02.</title>
        <authorList>
            <person name="Cho Y.-J."/>
            <person name="Cho A."/>
            <person name="Kim O.-S."/>
        </authorList>
    </citation>
    <scope>NUCLEOTIDE SEQUENCE [LARGE SCALE GENOMIC DNA]</scope>
    <source>
        <strain evidence="2 3">TNB02</strain>
    </source>
</reference>
<evidence type="ECO:0000259" key="1">
    <source>
        <dbReference type="Pfam" id="PF04248"/>
    </source>
</evidence>
<comment type="caution">
    <text evidence="2">The sequence shown here is derived from an EMBL/GenBank/DDBJ whole genome shotgun (WGS) entry which is preliminary data.</text>
</comment>
<dbReference type="Proteomes" id="UP000273807">
    <property type="component" value="Unassembled WGS sequence"/>
</dbReference>
<accession>A0A3N0C414</accession>
<dbReference type="InterPro" id="IPR038694">
    <property type="entry name" value="DUF427_sf"/>
</dbReference>